<reference evidence="2 3" key="1">
    <citation type="submission" date="2019-12" db="EMBL/GenBank/DDBJ databases">
        <title>Novel species isolated from a subtropical stream in China.</title>
        <authorList>
            <person name="Lu H."/>
        </authorList>
    </citation>
    <scope>NUCLEOTIDE SEQUENCE [LARGE SCALE GENOMIC DNA]</scope>
    <source>
        <strain evidence="2 3">FT134W</strain>
    </source>
</reference>
<name>A0A7X4KGY9_9BURK</name>
<sequence>MTISLPDEIRTSRLTLRAPRASDAVHLFAAYTQDLEVARFMTWRPQTRLAETEGFIAYCMKAWAENRSRAYLLVPHDNDDVPIGMLDARLQPRACFMYARCK</sequence>
<keyword evidence="2" id="KW-0808">Transferase</keyword>
<dbReference type="GO" id="GO:0016747">
    <property type="term" value="F:acyltransferase activity, transferring groups other than amino-acyl groups"/>
    <property type="evidence" value="ECO:0007669"/>
    <property type="project" value="InterPro"/>
</dbReference>
<dbReference type="RefSeq" id="WP_161049573.1">
    <property type="nucleotide sequence ID" value="NZ_WWCR01000005.1"/>
</dbReference>
<gene>
    <name evidence="2" type="ORF">GTP56_07090</name>
</gene>
<evidence type="ECO:0000313" key="2">
    <source>
        <dbReference type="EMBL" id="MYM71963.1"/>
    </source>
</evidence>
<feature type="domain" description="N-acetyltransferase" evidence="1">
    <location>
        <begin position="13"/>
        <end position="87"/>
    </location>
</feature>
<dbReference type="Pfam" id="PF13302">
    <property type="entry name" value="Acetyltransf_3"/>
    <property type="match status" value="1"/>
</dbReference>
<dbReference type="InterPro" id="IPR000182">
    <property type="entry name" value="GNAT_dom"/>
</dbReference>
<proteinExistence type="predicted"/>
<dbReference type="Gene3D" id="3.40.630.30">
    <property type="match status" value="1"/>
</dbReference>
<organism evidence="2 3">
    <name type="scientific">Duganella margarita</name>
    <dbReference type="NCBI Taxonomy" id="2692170"/>
    <lineage>
        <taxon>Bacteria</taxon>
        <taxon>Pseudomonadati</taxon>
        <taxon>Pseudomonadota</taxon>
        <taxon>Betaproteobacteria</taxon>
        <taxon>Burkholderiales</taxon>
        <taxon>Oxalobacteraceae</taxon>
        <taxon>Telluria group</taxon>
        <taxon>Duganella</taxon>
    </lineage>
</organism>
<evidence type="ECO:0000313" key="3">
    <source>
        <dbReference type="Proteomes" id="UP000469734"/>
    </source>
</evidence>
<dbReference type="Proteomes" id="UP000469734">
    <property type="component" value="Unassembled WGS sequence"/>
</dbReference>
<dbReference type="SUPFAM" id="SSF55729">
    <property type="entry name" value="Acyl-CoA N-acyltransferases (Nat)"/>
    <property type="match status" value="1"/>
</dbReference>
<dbReference type="AlphaFoldDB" id="A0A7X4KGY9"/>
<protein>
    <submittedName>
        <fullName evidence="2">GNAT family N-acetyltransferase</fullName>
    </submittedName>
</protein>
<accession>A0A7X4KGY9</accession>
<evidence type="ECO:0000259" key="1">
    <source>
        <dbReference type="Pfam" id="PF13302"/>
    </source>
</evidence>
<dbReference type="EMBL" id="WWCR01000005">
    <property type="protein sequence ID" value="MYM71963.1"/>
    <property type="molecule type" value="Genomic_DNA"/>
</dbReference>
<comment type="caution">
    <text evidence="2">The sequence shown here is derived from an EMBL/GenBank/DDBJ whole genome shotgun (WGS) entry which is preliminary data.</text>
</comment>
<dbReference type="InterPro" id="IPR016181">
    <property type="entry name" value="Acyl_CoA_acyltransferase"/>
</dbReference>